<organism evidence="3 4">
    <name type="scientific">Hibiscus syriacus</name>
    <name type="common">Rose of Sharon</name>
    <dbReference type="NCBI Taxonomy" id="106335"/>
    <lineage>
        <taxon>Eukaryota</taxon>
        <taxon>Viridiplantae</taxon>
        <taxon>Streptophyta</taxon>
        <taxon>Embryophyta</taxon>
        <taxon>Tracheophyta</taxon>
        <taxon>Spermatophyta</taxon>
        <taxon>Magnoliopsida</taxon>
        <taxon>eudicotyledons</taxon>
        <taxon>Gunneridae</taxon>
        <taxon>Pentapetalae</taxon>
        <taxon>rosids</taxon>
        <taxon>malvids</taxon>
        <taxon>Malvales</taxon>
        <taxon>Malvaceae</taxon>
        <taxon>Malvoideae</taxon>
        <taxon>Hibiscus</taxon>
    </lineage>
</organism>
<keyword evidence="4" id="KW-1185">Reference proteome</keyword>
<dbReference type="GO" id="GO:0048364">
    <property type="term" value="P:root development"/>
    <property type="evidence" value="ECO:0007669"/>
    <property type="project" value="TreeGrafter"/>
</dbReference>
<reference evidence="3" key="1">
    <citation type="submission" date="2019-09" db="EMBL/GenBank/DDBJ databases">
        <title>Draft genome information of white flower Hibiscus syriacus.</title>
        <authorList>
            <person name="Kim Y.-M."/>
        </authorList>
    </citation>
    <scope>NUCLEOTIDE SEQUENCE [LARGE SCALE GENOMIC DNA]</scope>
    <source>
        <strain evidence="3">YM2019G1</strain>
    </source>
</reference>
<name>A0A6A3A8Z5_HIBSY</name>
<dbReference type="PANTHER" id="PTHR32382">
    <property type="entry name" value="FASCICLIN-LIKE ARABINOGALACTAN PROTEIN"/>
    <property type="match status" value="1"/>
</dbReference>
<dbReference type="EMBL" id="VEPZ02001037">
    <property type="protein sequence ID" value="KAE8699592.1"/>
    <property type="molecule type" value="Genomic_DNA"/>
</dbReference>
<dbReference type="AlphaFoldDB" id="A0A6A3A8Z5"/>
<evidence type="ECO:0000313" key="4">
    <source>
        <dbReference type="Proteomes" id="UP000436088"/>
    </source>
</evidence>
<proteinExistence type="predicted"/>
<feature type="region of interest" description="Disordered" evidence="1">
    <location>
        <begin position="60"/>
        <end position="84"/>
    </location>
</feature>
<evidence type="ECO:0000313" key="3">
    <source>
        <dbReference type="EMBL" id="KAE8699592.1"/>
    </source>
</evidence>
<protein>
    <submittedName>
        <fullName evidence="3">Fasciclin-like arabinogalactan protein 2</fullName>
    </submittedName>
</protein>
<dbReference type="GO" id="GO:0048367">
    <property type="term" value="P:shoot system development"/>
    <property type="evidence" value="ECO:0007669"/>
    <property type="project" value="TreeGrafter"/>
</dbReference>
<comment type="caution">
    <text evidence="3">The sequence shown here is derived from an EMBL/GenBank/DDBJ whole genome shotgun (WGS) entry which is preliminary data.</text>
</comment>
<gene>
    <name evidence="3" type="ORF">F3Y22_tig00110577pilonHSYRG00303</name>
</gene>
<dbReference type="PANTHER" id="PTHR32382:SF64">
    <property type="entry name" value="FASCICLIN-LIKE ARABINOGALACTAN PROTEIN 2"/>
    <property type="match status" value="1"/>
</dbReference>
<evidence type="ECO:0000256" key="2">
    <source>
        <dbReference type="SAM" id="SignalP"/>
    </source>
</evidence>
<feature type="chain" id="PRO_5025465526" evidence="2">
    <location>
        <begin position="44"/>
        <end position="353"/>
    </location>
</feature>
<dbReference type="InterPro" id="IPR033254">
    <property type="entry name" value="Plant_FLA"/>
</dbReference>
<feature type="signal peptide" evidence="2">
    <location>
        <begin position="1"/>
        <end position="43"/>
    </location>
</feature>
<dbReference type="GO" id="GO:0005886">
    <property type="term" value="C:plasma membrane"/>
    <property type="evidence" value="ECO:0007669"/>
    <property type="project" value="TreeGrafter"/>
</dbReference>
<dbReference type="Proteomes" id="UP000436088">
    <property type="component" value="Unassembled WGS sequence"/>
</dbReference>
<accession>A0A6A3A8Z5</accession>
<evidence type="ECO:0000256" key="1">
    <source>
        <dbReference type="SAM" id="MobiDB-lite"/>
    </source>
</evidence>
<sequence length="353" mass="38907">MLPPHFHSTTLSSTMSPPPTTLFSYSLSLLLLLLSSSSTPANAHNHSHPRPIPTILHLQPLPHRHSPGFTDQPTPNHNRPRPRQHRHVVSPVSTFLPLHPQERSVPSRPRRLLRLQEASPYFQRNNVDFHHVSGHRSCPGTSGYVNITNLKGGKVGLGAEDNNGKLDATYVKSVKEIPYNISVLQISHALDSAEAEAPTAAPSELNLMEIMSKQGCKAFADLLKATTADETFNQNIDAESDSAKEKVFVVVPWIPVYMNMQMLKTNAGILNTLATDGANKFDFTVDKAAEVVTLDTTVVTAKITGIVKDEEPLVVYKINKVLLPKEVFKPAEPHQVGRVQMNGQTASRLMLRI</sequence>
<keyword evidence="2" id="KW-0732">Signal</keyword>